<keyword evidence="3 10" id="KW-0853">WD repeat</keyword>
<dbReference type="InterPro" id="IPR008271">
    <property type="entry name" value="Ser/Thr_kinase_AS"/>
</dbReference>
<dbReference type="SMART" id="SM00320">
    <property type="entry name" value="WD40"/>
    <property type="match status" value="6"/>
</dbReference>
<dbReference type="EC" id="2.7.11.1" evidence="1"/>
<dbReference type="PANTHER" id="PTHR17583:SF0">
    <property type="entry name" value="PHOSPHOINOSITIDE 3-KINASE REGULATORY SUBUNIT 4"/>
    <property type="match status" value="1"/>
</dbReference>
<feature type="repeat" description="WD" evidence="10">
    <location>
        <begin position="1071"/>
        <end position="1103"/>
    </location>
</feature>
<dbReference type="GO" id="GO:0016236">
    <property type="term" value="P:macroautophagy"/>
    <property type="evidence" value="ECO:0007669"/>
    <property type="project" value="InterPro"/>
</dbReference>
<dbReference type="Pfam" id="PF00069">
    <property type="entry name" value="Pkinase"/>
    <property type="match status" value="1"/>
</dbReference>
<dbReference type="EMBL" id="GL349456">
    <property type="protein sequence ID" value="KNC49578.1"/>
    <property type="molecule type" value="Genomic_DNA"/>
</dbReference>
<evidence type="ECO:0000256" key="4">
    <source>
        <dbReference type="ARBA" id="ARBA00022679"/>
    </source>
</evidence>
<evidence type="ECO:0000313" key="13">
    <source>
        <dbReference type="EMBL" id="KNC49578.1"/>
    </source>
</evidence>
<dbReference type="SMART" id="SM00220">
    <property type="entry name" value="S_TKc"/>
    <property type="match status" value="1"/>
</dbReference>
<dbReference type="STRING" id="461836.A0A0L0DE43"/>
<evidence type="ECO:0000256" key="3">
    <source>
        <dbReference type="ARBA" id="ARBA00022574"/>
    </source>
</evidence>
<dbReference type="PROSITE" id="PS50011">
    <property type="entry name" value="PROTEIN_KINASE_DOM"/>
    <property type="match status" value="1"/>
</dbReference>
<feature type="region of interest" description="Disordered" evidence="11">
    <location>
        <begin position="348"/>
        <end position="388"/>
    </location>
</feature>
<evidence type="ECO:0000259" key="12">
    <source>
        <dbReference type="PROSITE" id="PS50011"/>
    </source>
</evidence>
<dbReference type="Pfam" id="PF22956">
    <property type="entry name" value="VPS15-like_hel"/>
    <property type="match status" value="1"/>
</dbReference>
<dbReference type="InterPro" id="IPR055231">
    <property type="entry name" value="2AA_helical"/>
</dbReference>
<feature type="domain" description="Protein kinase" evidence="12">
    <location>
        <begin position="1"/>
        <end position="299"/>
    </location>
</feature>
<dbReference type="Pfam" id="PF00400">
    <property type="entry name" value="WD40"/>
    <property type="match status" value="2"/>
</dbReference>
<dbReference type="GO" id="GO:0004674">
    <property type="term" value="F:protein serine/threonine kinase activity"/>
    <property type="evidence" value="ECO:0007669"/>
    <property type="project" value="UniProtKB-KW"/>
</dbReference>
<dbReference type="InterPro" id="IPR016024">
    <property type="entry name" value="ARM-type_fold"/>
</dbReference>
<dbReference type="InterPro" id="IPR015943">
    <property type="entry name" value="WD40/YVTN_repeat-like_dom_sf"/>
</dbReference>
<dbReference type="GO" id="GO:0034271">
    <property type="term" value="C:phosphatidylinositol 3-kinase complex, class III, type I"/>
    <property type="evidence" value="ECO:0007669"/>
    <property type="project" value="TreeGrafter"/>
</dbReference>
<dbReference type="GeneID" id="25564987"/>
<evidence type="ECO:0000256" key="11">
    <source>
        <dbReference type="SAM" id="MobiDB-lite"/>
    </source>
</evidence>
<dbReference type="PROSITE" id="PS50082">
    <property type="entry name" value="WD_REPEATS_2"/>
    <property type="match status" value="2"/>
</dbReference>
<dbReference type="OrthoDB" id="242910at2759"/>
<keyword evidence="2" id="KW-0723">Serine/threonine-protein kinase</keyword>
<dbReference type="RefSeq" id="XP_013757687.1">
    <property type="nucleotide sequence ID" value="XM_013902233.1"/>
</dbReference>
<dbReference type="PROSITE" id="PS50077">
    <property type="entry name" value="HEAT_REPEAT"/>
    <property type="match status" value="1"/>
</dbReference>
<dbReference type="InterPro" id="IPR000719">
    <property type="entry name" value="Prot_kinase_dom"/>
</dbReference>
<evidence type="ECO:0000256" key="2">
    <source>
        <dbReference type="ARBA" id="ARBA00022527"/>
    </source>
</evidence>
<dbReference type="CDD" id="cd13980">
    <property type="entry name" value="STKc_Vps15"/>
    <property type="match status" value="1"/>
</dbReference>
<keyword evidence="14" id="KW-1185">Reference proteome</keyword>
<evidence type="ECO:0000256" key="1">
    <source>
        <dbReference type="ARBA" id="ARBA00012513"/>
    </source>
</evidence>
<dbReference type="SUPFAM" id="SSF50978">
    <property type="entry name" value="WD40 repeat-like"/>
    <property type="match status" value="1"/>
</dbReference>
<evidence type="ECO:0000313" key="14">
    <source>
        <dbReference type="Proteomes" id="UP000054408"/>
    </source>
</evidence>
<dbReference type="GO" id="GO:0045324">
    <property type="term" value="P:late endosome to vacuole transport"/>
    <property type="evidence" value="ECO:0007669"/>
    <property type="project" value="InterPro"/>
</dbReference>
<feature type="compositionally biased region" description="Low complexity" evidence="11">
    <location>
        <begin position="418"/>
        <end position="436"/>
    </location>
</feature>
<dbReference type="GO" id="GO:0005524">
    <property type="term" value="F:ATP binding"/>
    <property type="evidence" value="ECO:0007669"/>
    <property type="project" value="UniProtKB-KW"/>
</dbReference>
<dbReference type="InterPro" id="IPR011989">
    <property type="entry name" value="ARM-like"/>
</dbReference>
<dbReference type="GO" id="GO:0071561">
    <property type="term" value="C:nucleus-vacuole junction"/>
    <property type="evidence" value="ECO:0007669"/>
    <property type="project" value="TreeGrafter"/>
</dbReference>
<accession>A0A0L0DE43</accession>
<sequence>MGNVSSLAFAKHKRKFTTTTYLEDVPVYEFVTALNNNGRFFKTLHCTHAEGHVVLKVFAKRGSLTELSPFEVIVKEPFYRISPETAPNLLAFSAFAETDKAGFMARPYVYKDLYDRLSTRPFLAHVEKLWIAFQLLAALEQMADVGLAHGDIKTENVLVTSWGWLFLSDFAQAIKPTLIPQDNPVDFSFFFDSSGRRACFVAPERFYDSATGLPDDVTGPVTQAMDVFSAGCVIAELFLEDTPLFYLADLLRYREGKFDPALRLAALGNRPLEELILSMVALDPLARPTPSVLLASPLFPAYFASDLHPLLATMPAANPDDRLAALAHAFPSLLQTIADLPAPPRLPPSRLAAYSGSPASSPNASLHSPSSTDQSGSPASVPSLRSKELPQHLAKDTTTAFRELKQFISRLEGSAADTPALATSSSRASATASTPAIPAPRPPTYPAPIPAAVTYLAHKQAVPDDGALIVLALVCSSLAAARYPVSRVAGLDMLAQGALFIRDAFMLERTLPYTLSLIGDRSPAVRAAVLEGLALQLRTVRSLPRAEVNVFVEHILPALEGLEDDPDVLVRTALASSLSDIAHAALLFLELGQVYRISPPTPSPATTPLSTPRSLLASALLDAPPAAAAPIFDAQLDDLSTAIKSLAMVLLTDAQPVVRRALLPHLPQLATFFNRSGSSAFLLSHMITYLNDRDWHLRAEFFEHVVAVVAATRVGTAGVEQFLLPLLHIGLDDPEEAVVHRACACVTALTRLRLISHPQLAALAHRIAPLLGHPNPWIGYAAVAVLVAVGDQFDSVDVHCVLLPLARPYVLRPLAELSVDALLESLHPPLPRETYTTALAALADNTADFCHLAHALDADHAGAAATQLGGHTMPAHASAVVGPVLLPRLDPWWVRESLAASARELAGDEAAGAASLTAAALEPIDELSLSLHDAMAAIFDASPLPREHLPLLWAMLPTWSSLHSKSGPSHVSLAAFAPVRSISVPMASVREASSTKLETLLEVMGSQGGAPLSWLTSALSSAAAVAAGGSGAGSGPTGYKLDDLELGSISELPSETGFKGWSPSGVMVAHLAEHSGAVTALATADDSVFFASGSSDGSVKIWDANALDGHLADRSMATFTGSGSGVTAVSFVESSHSAVAGYADGSLAVVRIDYAPLPTPPGARRYMPPTVVRRLEGGTGGGVVSVCSAPGSASTIVFATRRGMLAGWDMRQRRLAWQMQVPAEYGLVSALSVDGSGAWMAAGGVRGVVSLWDLRFTLPVSAWALPGSEPITSLSKYPSPWQASWLVVGAGRNNCVSVWDLGSAQCTQVCSVASPSAAAAARSGSSLHGTFLYGPPSRVDTAVAAAARARMLAPGERGLEAAVDVVIAPELETDHATYALHSPSNVSYVLAGGGQRSLRLWDLATGNASYTVSDGSRLHGPSPMYTTETSADGATAFITEVHGAAGGGRASVSSAPASSSGLSRERAGTTRAGKSRAGTGDSGRARAASTSDASAGVSGGNGHDAGEAHATDGTVVRGPRPPPAHHADTILAITSVERPSKMVVSGSRDGVVKVWK</sequence>
<evidence type="ECO:0000256" key="5">
    <source>
        <dbReference type="ARBA" id="ARBA00022737"/>
    </source>
</evidence>
<dbReference type="PANTHER" id="PTHR17583">
    <property type="entry name" value="PHOSPHOINOSITIDE 3-KINASE REGULATORY SUBUNIT 4"/>
    <property type="match status" value="1"/>
</dbReference>
<keyword evidence="6" id="KW-0547">Nucleotide-binding</keyword>
<dbReference type="InterPro" id="IPR001680">
    <property type="entry name" value="WD40_rpt"/>
</dbReference>
<protein>
    <recommendedName>
        <fullName evidence="1">non-specific serine/threonine protein kinase</fullName>
        <ecNumber evidence="1">2.7.11.1</ecNumber>
    </recommendedName>
</protein>
<feature type="compositionally biased region" description="Low complexity" evidence="11">
    <location>
        <begin position="1450"/>
        <end position="1462"/>
    </location>
</feature>
<organism evidence="13 14">
    <name type="scientific">Thecamonas trahens ATCC 50062</name>
    <dbReference type="NCBI Taxonomy" id="461836"/>
    <lineage>
        <taxon>Eukaryota</taxon>
        <taxon>Apusozoa</taxon>
        <taxon>Apusomonadida</taxon>
        <taxon>Apusomonadidae</taxon>
        <taxon>Thecamonas</taxon>
    </lineage>
</organism>
<dbReference type="InterPro" id="IPR036322">
    <property type="entry name" value="WD40_repeat_dom_sf"/>
</dbReference>
<dbReference type="Proteomes" id="UP000054408">
    <property type="component" value="Unassembled WGS sequence"/>
</dbReference>
<dbReference type="Gene3D" id="2.130.10.10">
    <property type="entry name" value="YVTN repeat-like/Quinoprotein amine dehydrogenase"/>
    <property type="match status" value="2"/>
</dbReference>
<proteinExistence type="predicted"/>
<reference evidence="13 14" key="1">
    <citation type="submission" date="2010-05" db="EMBL/GenBank/DDBJ databases">
        <title>The Genome Sequence of Thecamonas trahens ATCC 50062.</title>
        <authorList>
            <consortium name="The Broad Institute Genome Sequencing Platform"/>
            <person name="Russ C."/>
            <person name="Cuomo C."/>
            <person name="Shea T."/>
            <person name="Young S.K."/>
            <person name="Zeng Q."/>
            <person name="Koehrsen M."/>
            <person name="Haas B."/>
            <person name="Borodovsky M."/>
            <person name="Guigo R."/>
            <person name="Alvarado L."/>
            <person name="Berlin A."/>
            <person name="Bochicchio J."/>
            <person name="Borenstein D."/>
            <person name="Chapman S."/>
            <person name="Chen Z."/>
            <person name="Freedman E."/>
            <person name="Gellesch M."/>
            <person name="Goldberg J."/>
            <person name="Griggs A."/>
            <person name="Gujja S."/>
            <person name="Heilman E."/>
            <person name="Heiman D."/>
            <person name="Hepburn T."/>
            <person name="Howarth C."/>
            <person name="Jen D."/>
            <person name="Larson L."/>
            <person name="Mehta T."/>
            <person name="Park D."/>
            <person name="Pearson M."/>
            <person name="Roberts A."/>
            <person name="Saif S."/>
            <person name="Shenoy N."/>
            <person name="Sisk P."/>
            <person name="Stolte C."/>
            <person name="Sykes S."/>
            <person name="Thomson T."/>
            <person name="Walk T."/>
            <person name="White J."/>
            <person name="Yandava C."/>
            <person name="Burger G."/>
            <person name="Gray M.W."/>
            <person name="Holland P.W.H."/>
            <person name="King N."/>
            <person name="Lang F.B.F."/>
            <person name="Roger A.J."/>
            <person name="Ruiz-Trillo I."/>
            <person name="Lander E."/>
            <person name="Nusbaum C."/>
        </authorList>
    </citation>
    <scope>NUCLEOTIDE SEQUENCE [LARGE SCALE GENOMIC DNA]</scope>
    <source>
        <strain evidence="13 14">ATCC 50062</strain>
    </source>
</reference>
<dbReference type="PROSITE" id="PS00108">
    <property type="entry name" value="PROTEIN_KINASE_ST"/>
    <property type="match status" value="1"/>
</dbReference>
<dbReference type="SUPFAM" id="SSF48371">
    <property type="entry name" value="ARM repeat"/>
    <property type="match status" value="1"/>
</dbReference>
<feature type="repeat" description="WD" evidence="10">
    <location>
        <begin position="1523"/>
        <end position="1556"/>
    </location>
</feature>
<evidence type="ECO:0000256" key="6">
    <source>
        <dbReference type="ARBA" id="ARBA00022741"/>
    </source>
</evidence>
<evidence type="ECO:0000256" key="10">
    <source>
        <dbReference type="PROSITE-ProRule" id="PRU00221"/>
    </source>
</evidence>
<keyword evidence="4" id="KW-0808">Transferase</keyword>
<gene>
    <name evidence="13" type="ORF">AMSG_05614</name>
</gene>
<evidence type="ECO:0000256" key="8">
    <source>
        <dbReference type="ARBA" id="ARBA00022840"/>
    </source>
</evidence>
<dbReference type="GO" id="GO:0034272">
    <property type="term" value="C:phosphatidylinositol 3-kinase complex, class III, type II"/>
    <property type="evidence" value="ECO:0007669"/>
    <property type="project" value="TreeGrafter"/>
</dbReference>
<dbReference type="SUPFAM" id="SSF56112">
    <property type="entry name" value="Protein kinase-like (PK-like)"/>
    <property type="match status" value="1"/>
</dbReference>
<keyword evidence="5" id="KW-0677">Repeat</keyword>
<evidence type="ECO:0000256" key="9">
    <source>
        <dbReference type="PROSITE-ProRule" id="PRU00103"/>
    </source>
</evidence>
<feature type="repeat" description="HEAT" evidence="9">
    <location>
        <begin position="555"/>
        <end position="585"/>
    </location>
</feature>
<dbReference type="Gene3D" id="1.25.10.10">
    <property type="entry name" value="Leucine-rich Repeat Variant"/>
    <property type="match status" value="2"/>
</dbReference>
<dbReference type="Gene3D" id="1.10.510.10">
    <property type="entry name" value="Transferase(Phosphotransferase) domain 1"/>
    <property type="match status" value="1"/>
</dbReference>
<feature type="region of interest" description="Disordered" evidence="11">
    <location>
        <begin position="418"/>
        <end position="443"/>
    </location>
</feature>
<dbReference type="InterPro" id="IPR045162">
    <property type="entry name" value="Vps15-like"/>
</dbReference>
<dbReference type="eggNOG" id="KOG1240">
    <property type="taxonomic scope" value="Eukaryota"/>
</dbReference>
<name>A0A0L0DE43_THETB</name>
<feature type="compositionally biased region" description="Low complexity" evidence="11">
    <location>
        <begin position="348"/>
        <end position="371"/>
    </location>
</feature>
<dbReference type="GO" id="GO:0005770">
    <property type="term" value="C:late endosome"/>
    <property type="evidence" value="ECO:0007669"/>
    <property type="project" value="TreeGrafter"/>
</dbReference>
<feature type="compositionally biased region" description="Low complexity" evidence="11">
    <location>
        <begin position="1485"/>
        <end position="1496"/>
    </location>
</feature>
<dbReference type="GO" id="GO:0006623">
    <property type="term" value="P:protein targeting to vacuole"/>
    <property type="evidence" value="ECO:0007669"/>
    <property type="project" value="TreeGrafter"/>
</dbReference>
<keyword evidence="7 13" id="KW-0418">Kinase</keyword>
<feature type="region of interest" description="Disordered" evidence="11">
    <location>
        <begin position="1446"/>
        <end position="1522"/>
    </location>
</feature>
<dbReference type="PROSITE" id="PS50294">
    <property type="entry name" value="WD_REPEATS_REGION"/>
    <property type="match status" value="2"/>
</dbReference>
<dbReference type="OMA" id="ATNTCRI"/>
<dbReference type="InterPro" id="IPR011009">
    <property type="entry name" value="Kinase-like_dom_sf"/>
</dbReference>
<dbReference type="InterPro" id="IPR021133">
    <property type="entry name" value="HEAT_type_2"/>
</dbReference>
<evidence type="ECO:0000256" key="7">
    <source>
        <dbReference type="ARBA" id="ARBA00022777"/>
    </source>
</evidence>
<keyword evidence="8" id="KW-0067">ATP-binding</keyword>